<accession>A0A5C3MHP3</accession>
<feature type="region of interest" description="Disordered" evidence="1">
    <location>
        <begin position="151"/>
        <end position="250"/>
    </location>
</feature>
<feature type="compositionally biased region" description="Basic residues" evidence="1">
    <location>
        <begin position="189"/>
        <end position="198"/>
    </location>
</feature>
<gene>
    <name evidence="3" type="ORF">BDQ12DRAFT_675029</name>
</gene>
<feature type="compositionally biased region" description="Polar residues" evidence="1">
    <location>
        <begin position="239"/>
        <end position="250"/>
    </location>
</feature>
<keyword evidence="2" id="KW-0472">Membrane</keyword>
<feature type="transmembrane region" description="Helical" evidence="2">
    <location>
        <begin position="36"/>
        <end position="57"/>
    </location>
</feature>
<protein>
    <submittedName>
        <fullName evidence="3">Uncharacterized protein</fullName>
    </submittedName>
</protein>
<dbReference type="Proteomes" id="UP000308652">
    <property type="component" value="Unassembled WGS sequence"/>
</dbReference>
<feature type="compositionally biased region" description="Polar residues" evidence="1">
    <location>
        <begin position="151"/>
        <end position="165"/>
    </location>
</feature>
<sequence>MWWLACLCFPVFLFLSVRFGRLAVGLKNARLCRTQFPISTVFSCLSLIVFFLAIFIIRLSTAMQKDMSYRKPVPKYIPSPPPSPPSSPRSMSLFYTPSLLEEDAPPLPNDWRDVINKVAVPTKPQPALIMPGSDIYPSITVQEPYISEQVSANTVDCPSSPSYTNDDSEGWPSPPSRSTTYTPSANSRERKRRLHQHYRPPTPPLPAQNKRRRLPDIEPEESTFNKTDTKEDTYHDISFTDTGPSSLRSASSFRTEKTLVSFDRTEPSMLWSGATCGSDSEAGDHSIPVLPMHIVNYDMVRKINGSSGNPSPSPANKPSWWERAGTTLKSKLWSFSRVFCC</sequence>
<evidence type="ECO:0000256" key="2">
    <source>
        <dbReference type="SAM" id="Phobius"/>
    </source>
</evidence>
<evidence type="ECO:0000313" key="4">
    <source>
        <dbReference type="Proteomes" id="UP000308652"/>
    </source>
</evidence>
<keyword evidence="4" id="KW-1185">Reference proteome</keyword>
<evidence type="ECO:0000256" key="1">
    <source>
        <dbReference type="SAM" id="MobiDB-lite"/>
    </source>
</evidence>
<organism evidence="3 4">
    <name type="scientific">Crucibulum laeve</name>
    <dbReference type="NCBI Taxonomy" id="68775"/>
    <lineage>
        <taxon>Eukaryota</taxon>
        <taxon>Fungi</taxon>
        <taxon>Dikarya</taxon>
        <taxon>Basidiomycota</taxon>
        <taxon>Agaricomycotina</taxon>
        <taxon>Agaricomycetes</taxon>
        <taxon>Agaricomycetidae</taxon>
        <taxon>Agaricales</taxon>
        <taxon>Agaricineae</taxon>
        <taxon>Nidulariaceae</taxon>
        <taxon>Crucibulum</taxon>
    </lineage>
</organism>
<dbReference type="AlphaFoldDB" id="A0A5C3MHP3"/>
<name>A0A5C3MHP3_9AGAR</name>
<keyword evidence="2" id="KW-1133">Transmembrane helix</keyword>
<dbReference type="EMBL" id="ML213591">
    <property type="protein sequence ID" value="TFK43468.1"/>
    <property type="molecule type" value="Genomic_DNA"/>
</dbReference>
<dbReference type="OrthoDB" id="3067903at2759"/>
<evidence type="ECO:0000313" key="3">
    <source>
        <dbReference type="EMBL" id="TFK43468.1"/>
    </source>
</evidence>
<reference evidence="3 4" key="1">
    <citation type="journal article" date="2019" name="Nat. Ecol. Evol.">
        <title>Megaphylogeny resolves global patterns of mushroom evolution.</title>
        <authorList>
            <person name="Varga T."/>
            <person name="Krizsan K."/>
            <person name="Foldi C."/>
            <person name="Dima B."/>
            <person name="Sanchez-Garcia M."/>
            <person name="Sanchez-Ramirez S."/>
            <person name="Szollosi G.J."/>
            <person name="Szarkandi J.G."/>
            <person name="Papp V."/>
            <person name="Albert L."/>
            <person name="Andreopoulos W."/>
            <person name="Angelini C."/>
            <person name="Antonin V."/>
            <person name="Barry K.W."/>
            <person name="Bougher N.L."/>
            <person name="Buchanan P."/>
            <person name="Buyck B."/>
            <person name="Bense V."/>
            <person name="Catcheside P."/>
            <person name="Chovatia M."/>
            <person name="Cooper J."/>
            <person name="Damon W."/>
            <person name="Desjardin D."/>
            <person name="Finy P."/>
            <person name="Geml J."/>
            <person name="Haridas S."/>
            <person name="Hughes K."/>
            <person name="Justo A."/>
            <person name="Karasinski D."/>
            <person name="Kautmanova I."/>
            <person name="Kiss B."/>
            <person name="Kocsube S."/>
            <person name="Kotiranta H."/>
            <person name="LaButti K.M."/>
            <person name="Lechner B.E."/>
            <person name="Liimatainen K."/>
            <person name="Lipzen A."/>
            <person name="Lukacs Z."/>
            <person name="Mihaltcheva S."/>
            <person name="Morgado L.N."/>
            <person name="Niskanen T."/>
            <person name="Noordeloos M.E."/>
            <person name="Ohm R.A."/>
            <person name="Ortiz-Santana B."/>
            <person name="Ovrebo C."/>
            <person name="Racz N."/>
            <person name="Riley R."/>
            <person name="Savchenko A."/>
            <person name="Shiryaev A."/>
            <person name="Soop K."/>
            <person name="Spirin V."/>
            <person name="Szebenyi C."/>
            <person name="Tomsovsky M."/>
            <person name="Tulloss R.E."/>
            <person name="Uehling J."/>
            <person name="Grigoriev I.V."/>
            <person name="Vagvolgyi C."/>
            <person name="Papp T."/>
            <person name="Martin F.M."/>
            <person name="Miettinen O."/>
            <person name="Hibbett D.S."/>
            <person name="Nagy L.G."/>
        </authorList>
    </citation>
    <scope>NUCLEOTIDE SEQUENCE [LARGE SCALE GENOMIC DNA]</scope>
    <source>
        <strain evidence="3 4">CBS 166.37</strain>
    </source>
</reference>
<keyword evidence="2" id="KW-0812">Transmembrane</keyword>
<proteinExistence type="predicted"/>